<evidence type="ECO:0000256" key="6">
    <source>
        <dbReference type="PIRSR" id="PIRSR606710-1"/>
    </source>
</evidence>
<evidence type="ECO:0000256" key="5">
    <source>
        <dbReference type="ARBA" id="ARBA00042202"/>
    </source>
</evidence>
<feature type="active site" description="Proton donor" evidence="6">
    <location>
        <position position="328"/>
    </location>
</feature>
<dbReference type="WBParaSite" id="scf7180000422054.g8186">
    <property type="protein sequence ID" value="scf7180000422054.g8186"/>
    <property type="gene ID" value="scf7180000422054.g8186"/>
</dbReference>
<reference evidence="11" key="1">
    <citation type="submission" date="2022-11" db="UniProtKB">
        <authorList>
            <consortium name="WormBaseParasite"/>
        </authorList>
    </citation>
    <scope>IDENTIFICATION</scope>
</reference>
<dbReference type="InterPro" id="IPR050727">
    <property type="entry name" value="GH43_arabinanases"/>
</dbReference>
<dbReference type="GO" id="GO:0004553">
    <property type="term" value="F:hydrolase activity, hydrolyzing O-glycosyl compounds"/>
    <property type="evidence" value="ECO:0007669"/>
    <property type="project" value="InterPro"/>
</dbReference>
<accession>A0A915NZB6</accession>
<name>A0A915NZB6_9BILA</name>
<comment type="pathway">
    <text evidence="1">Glycan metabolism; L-arabinan degradation.</text>
</comment>
<evidence type="ECO:0000256" key="7">
    <source>
        <dbReference type="PIRSR" id="PIRSR606710-2"/>
    </source>
</evidence>
<evidence type="ECO:0000256" key="4">
    <source>
        <dbReference type="ARBA" id="ARBA00023295"/>
    </source>
</evidence>
<keyword evidence="10" id="KW-1185">Reference proteome</keyword>
<dbReference type="Proteomes" id="UP000887560">
    <property type="component" value="Unplaced"/>
</dbReference>
<dbReference type="PANTHER" id="PTHR43301:SF3">
    <property type="entry name" value="ARABINAN ENDO-1,5-ALPHA-L-ARABINOSIDASE A-RELATED"/>
    <property type="match status" value="1"/>
</dbReference>
<evidence type="ECO:0000256" key="2">
    <source>
        <dbReference type="ARBA" id="ARBA00009865"/>
    </source>
</evidence>
<keyword evidence="9" id="KW-0732">Signal</keyword>
<dbReference type="InterPro" id="IPR023296">
    <property type="entry name" value="Glyco_hydro_beta-prop_sf"/>
</dbReference>
<dbReference type="GO" id="GO:0005975">
    <property type="term" value="P:carbohydrate metabolic process"/>
    <property type="evidence" value="ECO:0007669"/>
    <property type="project" value="InterPro"/>
</dbReference>
<proteinExistence type="inferred from homology"/>
<dbReference type="AlphaFoldDB" id="A0A915NZB6"/>
<dbReference type="Pfam" id="PF04616">
    <property type="entry name" value="Glyco_hydro_43"/>
    <property type="match status" value="1"/>
</dbReference>
<evidence type="ECO:0000313" key="10">
    <source>
        <dbReference type="Proteomes" id="UP000887560"/>
    </source>
</evidence>
<feature type="active site" description="Proton acceptor" evidence="6">
    <location>
        <position position="143"/>
    </location>
</feature>
<evidence type="ECO:0000313" key="11">
    <source>
        <dbReference type="WBParaSite" id="scf7180000422054.g8186"/>
    </source>
</evidence>
<organism evidence="10 11">
    <name type="scientific">Meloidogyne floridensis</name>
    <dbReference type="NCBI Taxonomy" id="298350"/>
    <lineage>
        <taxon>Eukaryota</taxon>
        <taxon>Metazoa</taxon>
        <taxon>Ecdysozoa</taxon>
        <taxon>Nematoda</taxon>
        <taxon>Chromadorea</taxon>
        <taxon>Rhabditida</taxon>
        <taxon>Tylenchina</taxon>
        <taxon>Tylenchomorpha</taxon>
        <taxon>Tylenchoidea</taxon>
        <taxon>Meloidogynidae</taxon>
        <taxon>Meloidogyninae</taxon>
        <taxon>Meloidogyne</taxon>
    </lineage>
</organism>
<sequence>MNYPIIITLFFLTILLLINAAPQFDLFSGQHIGAHGTGMGQESTYSWNFPFWRIFKRGRNKSGNCLKNLFVASLLASSCGISKLGANELTKKDNKVVGLWENKKFKLPPSLTNSSLTKTPSLTINQNLRAGTVKICGNITLHDPCIAQLKNGNFIIYSTHNGLEARISSDLYEWQGAGFAFSQGVPWARGLTKDWNELWAPDVSLHGGVYWLYYAVPVKTGKKTAIIGLATSTTGMPDSWRDQGQVKNFYSEIVIGSEPDPKSQVLRSTEESQFNAIDPNLLVDGENHCFSSFWWSNGIYQLELIPNNGKIKLGTKRNHLAARDGGIEAPFIIHRGNFYYLFVSFGKCCAGLQSTDSIHVGRSLRPSGPYLDDKNVPMLQGGGMPLLSSNNQKIGPGGQSLLKIKRKGKKNMIILVYHYYDGLDNGMPKLGIKRLVWTADGWPFVKDLQ</sequence>
<dbReference type="InterPro" id="IPR006710">
    <property type="entry name" value="Glyco_hydro_43"/>
</dbReference>
<feature type="site" description="Important for catalytic activity, responsible for pKa modulation of the active site Glu and correct orientation of both the proton donor and substrate" evidence="7">
    <location>
        <position position="278"/>
    </location>
</feature>
<keyword evidence="4 8" id="KW-0326">Glycosidase</keyword>
<comment type="similarity">
    <text evidence="2 8">Belongs to the glycosyl hydrolase 43 family.</text>
</comment>
<evidence type="ECO:0000256" key="3">
    <source>
        <dbReference type="ARBA" id="ARBA00022801"/>
    </source>
</evidence>
<dbReference type="PANTHER" id="PTHR43301">
    <property type="entry name" value="ARABINAN ENDO-1,5-ALPHA-L-ARABINOSIDASE"/>
    <property type="match status" value="1"/>
</dbReference>
<evidence type="ECO:0000256" key="9">
    <source>
        <dbReference type="SAM" id="SignalP"/>
    </source>
</evidence>
<dbReference type="Gene3D" id="2.115.10.20">
    <property type="entry name" value="Glycosyl hydrolase domain, family 43"/>
    <property type="match status" value="1"/>
</dbReference>
<dbReference type="SUPFAM" id="SSF75005">
    <property type="entry name" value="Arabinanase/levansucrase/invertase"/>
    <property type="match status" value="1"/>
</dbReference>
<keyword evidence="3 8" id="KW-0378">Hydrolase</keyword>
<feature type="chain" id="PRO_5036895298" description="Endo-1,5-alpha-L-arabinanase A" evidence="9">
    <location>
        <begin position="21"/>
        <end position="449"/>
    </location>
</feature>
<dbReference type="CDD" id="cd08998">
    <property type="entry name" value="GH43_Arb43a-like"/>
    <property type="match status" value="1"/>
</dbReference>
<evidence type="ECO:0000256" key="8">
    <source>
        <dbReference type="RuleBase" id="RU361187"/>
    </source>
</evidence>
<protein>
    <recommendedName>
        <fullName evidence="5">Endo-1,5-alpha-L-arabinanase A</fullName>
    </recommendedName>
</protein>
<feature type="signal peptide" evidence="9">
    <location>
        <begin position="1"/>
        <end position="20"/>
    </location>
</feature>
<evidence type="ECO:0000256" key="1">
    <source>
        <dbReference type="ARBA" id="ARBA00004834"/>
    </source>
</evidence>